<dbReference type="InterPro" id="IPR051539">
    <property type="entry name" value="T4SS-coupling_protein"/>
</dbReference>
<dbReference type="GO" id="GO:0005886">
    <property type="term" value="C:plasma membrane"/>
    <property type="evidence" value="ECO:0007669"/>
    <property type="project" value="UniProtKB-SubCell"/>
</dbReference>
<comment type="subcellular location">
    <subcellularLocation>
        <location evidence="1">Cell membrane</location>
        <topology evidence="1">Multi-pass membrane protein</topology>
    </subcellularLocation>
</comment>
<geneLocation type="plasmid" evidence="10">
    <name>unnamed</name>
</geneLocation>
<reference evidence="10" key="1">
    <citation type="submission" date="2024-07" db="EMBL/GenBank/DDBJ databases">
        <title>Identification and characteristics of an arsenic-resistant bacterial isolate, which belongs to a novel species.</title>
        <authorList>
            <person name="Juszczyk A."/>
            <person name="Kowalczyk A."/>
            <person name="Was K."/>
            <person name="Kosowicz W."/>
            <person name="Budzyn A."/>
            <person name="Latowski D."/>
        </authorList>
    </citation>
    <scope>NUCLEOTIDE SEQUENCE</scope>
    <source>
        <strain evidence="10">As8PL</strain>
        <plasmid evidence="10">unnamed</plasmid>
    </source>
</reference>
<dbReference type="Pfam" id="PF12696">
    <property type="entry name" value="TraG-D_C"/>
    <property type="match status" value="1"/>
</dbReference>
<evidence type="ECO:0000313" key="10">
    <source>
        <dbReference type="EMBL" id="XDI35091.1"/>
    </source>
</evidence>
<evidence type="ECO:0000256" key="2">
    <source>
        <dbReference type="ARBA" id="ARBA00022475"/>
    </source>
</evidence>
<dbReference type="EMBL" id="CP162550">
    <property type="protein sequence ID" value="XDI35091.1"/>
    <property type="molecule type" value="Genomic_DNA"/>
</dbReference>
<feature type="transmembrane region" description="Helical" evidence="8">
    <location>
        <begin position="260"/>
        <end position="281"/>
    </location>
</feature>
<feature type="compositionally biased region" description="Acidic residues" evidence="7">
    <location>
        <begin position="866"/>
        <end position="875"/>
    </location>
</feature>
<feature type="transmembrane region" description="Helical" evidence="8">
    <location>
        <begin position="176"/>
        <end position="197"/>
    </location>
</feature>
<accession>A0AB39BNL6</accession>
<dbReference type="AlphaFoldDB" id="A0AB39BNL6"/>
<feature type="compositionally biased region" description="Basic and acidic residues" evidence="7">
    <location>
        <begin position="938"/>
        <end position="950"/>
    </location>
</feature>
<evidence type="ECO:0000256" key="6">
    <source>
        <dbReference type="SAM" id="Coils"/>
    </source>
</evidence>
<proteinExistence type="predicted"/>
<protein>
    <submittedName>
        <fullName evidence="10">Type IV secretory system conjugative DNA transfer family protein</fullName>
    </submittedName>
</protein>
<evidence type="ECO:0000256" key="4">
    <source>
        <dbReference type="ARBA" id="ARBA00022989"/>
    </source>
</evidence>
<dbReference type="PANTHER" id="PTHR37937">
    <property type="entry name" value="CONJUGATIVE TRANSFER: DNA TRANSPORT"/>
    <property type="match status" value="1"/>
</dbReference>
<keyword evidence="4 8" id="KW-1133">Transmembrane helix</keyword>
<feature type="compositionally biased region" description="Basic and acidic residues" evidence="7">
    <location>
        <begin position="971"/>
        <end position="983"/>
    </location>
</feature>
<keyword evidence="2" id="KW-1003">Cell membrane</keyword>
<keyword evidence="5 8" id="KW-0472">Membrane</keyword>
<dbReference type="InterPro" id="IPR027417">
    <property type="entry name" value="P-loop_NTPase"/>
</dbReference>
<dbReference type="RefSeq" id="WP_368502708.1">
    <property type="nucleotide sequence ID" value="NZ_CP162550.1"/>
</dbReference>
<dbReference type="InterPro" id="IPR032689">
    <property type="entry name" value="TraG-D_C"/>
</dbReference>
<feature type="transmembrane region" description="Helical" evidence="8">
    <location>
        <begin position="12"/>
        <end position="34"/>
    </location>
</feature>
<feature type="region of interest" description="Disordered" evidence="7">
    <location>
        <begin position="841"/>
        <end position="983"/>
    </location>
</feature>
<evidence type="ECO:0000256" key="5">
    <source>
        <dbReference type="ARBA" id="ARBA00023136"/>
    </source>
</evidence>
<name>A0AB39BNL6_9BACI</name>
<evidence type="ECO:0000256" key="1">
    <source>
        <dbReference type="ARBA" id="ARBA00004651"/>
    </source>
</evidence>
<feature type="transmembrane region" description="Helical" evidence="8">
    <location>
        <begin position="124"/>
        <end position="144"/>
    </location>
</feature>
<dbReference type="SUPFAM" id="SSF52540">
    <property type="entry name" value="P-loop containing nucleoside triphosphate hydrolases"/>
    <property type="match status" value="1"/>
</dbReference>
<feature type="coiled-coil region" evidence="6">
    <location>
        <begin position="771"/>
        <end position="798"/>
    </location>
</feature>
<evidence type="ECO:0000259" key="9">
    <source>
        <dbReference type="Pfam" id="PF12696"/>
    </source>
</evidence>
<dbReference type="CDD" id="cd01127">
    <property type="entry name" value="TrwB_TraG_TraD_VirD4"/>
    <property type="match status" value="1"/>
</dbReference>
<feature type="domain" description="TraD/TraG TraM recognition site" evidence="9">
    <location>
        <begin position="582"/>
        <end position="700"/>
    </location>
</feature>
<keyword evidence="10" id="KW-0614">Plasmid</keyword>
<gene>
    <name evidence="10" type="ORF">AB3N04_01015</name>
</gene>
<dbReference type="PANTHER" id="PTHR37937:SF1">
    <property type="entry name" value="CONJUGATIVE TRANSFER: DNA TRANSPORT"/>
    <property type="match status" value="1"/>
</dbReference>
<feature type="transmembrane region" description="Helical" evidence="8">
    <location>
        <begin position="54"/>
        <end position="76"/>
    </location>
</feature>
<keyword evidence="6" id="KW-0175">Coiled coil</keyword>
<organism evidence="10">
    <name type="scientific">Alkalihalophilus sp. As8PL</name>
    <dbReference type="NCBI Taxonomy" id="3237103"/>
    <lineage>
        <taxon>Bacteria</taxon>
        <taxon>Bacillati</taxon>
        <taxon>Bacillota</taxon>
        <taxon>Bacilli</taxon>
        <taxon>Bacillales</taxon>
        <taxon>Bacillaceae</taxon>
        <taxon>Alkalihalophilus</taxon>
    </lineage>
</organism>
<sequence>MIRWYETKTFNKIARVLVSIIAITGLLLFIMLYVNQFTRDTNVWTSLFEFLTIGYHPFVFTGYFAILLPFTLWTWAMATRFPVEQSDLEKFPQKQIQWLSKKLSTNSNPREYLKNAEFNFRMRLFITMLIAILSNYLFMVTMALHRGVLPYLGERVDRISIDNPIVYESLFANIQYTINFIFILPLILTFMISLVLFSIANTHWKEVVELFKTWEYKKGWQKDNIFEGKYETMLHPPDVDLGPDSDSKEMVRLKGKDRTLNSAIIGSIGTGKTAALVLPMVNQDLHHMTKMINNYKEYYSRKDYHSEDVKGQLLNGISIIEPSNDLCQKVYQLVKAHGIPEEVVFYLDPTNPDTPSINLFNAPVDKVAEMFTMVIEGIGENVEFFFAQSQRVHLKHYIYLLMLHDDEIDPMFDDLINMYNETQLVANMHQKLKRKIKKINRDSLETRDQKNEYSIIKGIDEWFDQTLEIMTSGRGDNERTITNKDKNSPYYGEPLVIDKKEEHVVGLRNILNDISANIEIRRVLFGKSDFDFDKHLEYGGILLVNTSKGSLSNLSDVFGKFILLSLQNAVFRRKPNISPYHHILVDEFPDYQYESFASFPAQSRKYKAIVTVVGQTLAQLSRKYREDYMHTLLSTLRNKFVYGDVSPKDAEIFSAIFGTEEVYTESETEQTVSALQDDPSRRMGYSYAKEERPIMSPSDIIYQKEFQCAVKLVEDNKPITVRQIEANFVPKEEFINSKYIVDDEAADYWYKIRQSNLEDTFIKVEEGISEDEIKQAELEDKENDKQETEKEDDFVIKEHRYFDNSTPTTIPFKENDTHNDENVVVFPITDDHILDQSMFEEETSNVQEVPRDFTEVEGTIPKALTDEDEDEDEDQSPSKPEDPNEESQDEGDQRTDNEDALDFSFAVGDYGSSSVNQQVEGGYEEDQEEALKRRREQLKKETDYEEEQRQGRQRKQTQYARISKPTAKGESLLKEARSLHHNE</sequence>
<evidence type="ECO:0000256" key="8">
    <source>
        <dbReference type="SAM" id="Phobius"/>
    </source>
</evidence>
<evidence type="ECO:0000256" key="7">
    <source>
        <dbReference type="SAM" id="MobiDB-lite"/>
    </source>
</evidence>
<evidence type="ECO:0000256" key="3">
    <source>
        <dbReference type="ARBA" id="ARBA00022692"/>
    </source>
</evidence>
<dbReference type="Gene3D" id="3.40.50.300">
    <property type="entry name" value="P-loop containing nucleotide triphosphate hydrolases"/>
    <property type="match status" value="1"/>
</dbReference>
<keyword evidence="3 8" id="KW-0812">Transmembrane</keyword>